<comment type="similarity">
    <text evidence="3">Belongs to the peptidase U32 family.</text>
</comment>
<keyword evidence="2" id="KW-0378">Hydrolase</keyword>
<evidence type="ECO:0000256" key="3">
    <source>
        <dbReference type="ARBA" id="ARBA00038374"/>
    </source>
</evidence>
<evidence type="ECO:0000313" key="6">
    <source>
        <dbReference type="Proteomes" id="UP001466331"/>
    </source>
</evidence>
<dbReference type="Pfam" id="PF01136">
    <property type="entry name" value="Peptidase_U32"/>
    <property type="match status" value="1"/>
</dbReference>
<dbReference type="RefSeq" id="WP_420069514.1">
    <property type="nucleotide sequence ID" value="NZ_JBCHKQ010000002.1"/>
</dbReference>
<dbReference type="Gene3D" id="2.40.30.10">
    <property type="entry name" value="Translation factors"/>
    <property type="match status" value="1"/>
</dbReference>
<evidence type="ECO:0000256" key="2">
    <source>
        <dbReference type="ARBA" id="ARBA00022801"/>
    </source>
</evidence>
<dbReference type="Proteomes" id="UP001466331">
    <property type="component" value="Unassembled WGS sequence"/>
</dbReference>
<sequence length="397" mass="45684">MELLSPAGNIEKLRYAYHYGADAAYIGLNGLSLRARADNFTAEQSEEIKKIKGKKKLYCALNIYFHPEDIDNLENRIDELKQFPIDAFIISDIGLLPIMKKHFPDTDMHLSTQANCTNHLAAKTYYDMGFKRIITARELSLNEIKRIKDHIPELEIEAFAHGAMCLAYSGRCFLSAWMADRSGNRGACAHSCRWEYRVLEERERPGEYYPIEEYDGYTTIMSSQDICMIDHLEELKQAGVDSIKIEGRMKSLYYVAIVSRAYRKALDALDGKPIENLQEYKEELHKVSHRQYSTGFFFGKRDIEKPADHTMFPPRHIFMGTVGKKEGDNIWQIIPKNKINVGEELEFIGPDIIGIKDKSYILLDSDKNPTDFIAHKREGYIKTDAPLEEGYIIRKSE</sequence>
<dbReference type="InterPro" id="IPR001539">
    <property type="entry name" value="Peptidase_U32"/>
</dbReference>
<accession>A0ABU9UBM1</accession>
<dbReference type="PANTHER" id="PTHR30217">
    <property type="entry name" value="PEPTIDASE U32 FAMILY"/>
    <property type="match status" value="1"/>
</dbReference>
<comment type="caution">
    <text evidence="5">The sequence shown here is derived from an EMBL/GenBank/DDBJ whole genome shotgun (WGS) entry which is preliminary data.</text>
</comment>
<keyword evidence="1" id="KW-0645">Protease</keyword>
<evidence type="ECO:0000259" key="4">
    <source>
        <dbReference type="Pfam" id="PF16325"/>
    </source>
</evidence>
<feature type="domain" description="Peptidase family U32 C-terminal" evidence="4">
    <location>
        <begin position="315"/>
        <end position="394"/>
    </location>
</feature>
<keyword evidence="6" id="KW-1185">Reference proteome</keyword>
<evidence type="ECO:0000256" key="1">
    <source>
        <dbReference type="ARBA" id="ARBA00022670"/>
    </source>
</evidence>
<reference evidence="5 6" key="1">
    <citation type="submission" date="2024-03" db="EMBL/GenBank/DDBJ databases">
        <title>Ignisphaera cupida sp. nov., a hyperthermophilic hydrolytic archaeon from a hot spring of Kamchatka, and proposal of Ignisphaeraceae fam. nov.</title>
        <authorList>
            <person name="Podosokorskaya O.A."/>
            <person name="Elcheninov A.G."/>
            <person name="Maltseva A.I."/>
            <person name="Zayulina K.S."/>
            <person name="Novikov A."/>
            <person name="Merkel A.Y."/>
        </authorList>
    </citation>
    <scope>NUCLEOTIDE SEQUENCE [LARGE SCALE GENOMIC DNA]</scope>
    <source>
        <strain evidence="5 6">38H-sp</strain>
    </source>
</reference>
<dbReference type="InterPro" id="IPR051454">
    <property type="entry name" value="RNA/ubiquinone_mod_enzymes"/>
</dbReference>
<dbReference type="InterPro" id="IPR032525">
    <property type="entry name" value="Peptidase_U32_C"/>
</dbReference>
<proteinExistence type="inferred from homology"/>
<dbReference type="Pfam" id="PF16325">
    <property type="entry name" value="Peptidase_U32_C"/>
    <property type="match status" value="1"/>
</dbReference>
<dbReference type="PROSITE" id="PS01276">
    <property type="entry name" value="PEPTIDASE_U32"/>
    <property type="match status" value="1"/>
</dbReference>
<dbReference type="EMBL" id="JBCHKQ010000002">
    <property type="protein sequence ID" value="MEM5948068.1"/>
    <property type="molecule type" value="Genomic_DNA"/>
</dbReference>
<organism evidence="5 6">
    <name type="scientific">Rarispira pelagica</name>
    <dbReference type="NCBI Taxonomy" id="3141764"/>
    <lineage>
        <taxon>Bacteria</taxon>
        <taxon>Pseudomonadati</taxon>
        <taxon>Spirochaetota</taxon>
        <taxon>Spirochaetia</taxon>
        <taxon>Winmispirales</taxon>
        <taxon>Winmispiraceae</taxon>
        <taxon>Rarispira</taxon>
    </lineage>
</organism>
<name>A0ABU9UBM1_9SPIR</name>
<protein>
    <submittedName>
        <fullName evidence="5">U32 family peptidase</fullName>
    </submittedName>
</protein>
<gene>
    <name evidence="5" type="ORF">WKV44_05890</name>
</gene>
<dbReference type="PANTHER" id="PTHR30217:SF6">
    <property type="entry name" value="TRNA HYDROXYLATION PROTEIN P"/>
    <property type="match status" value="1"/>
</dbReference>
<evidence type="ECO:0000313" key="5">
    <source>
        <dbReference type="EMBL" id="MEM5948068.1"/>
    </source>
</evidence>